<dbReference type="Gene3D" id="1.10.10.10">
    <property type="entry name" value="Winged helix-like DNA-binding domain superfamily/Winged helix DNA-binding domain"/>
    <property type="match status" value="1"/>
</dbReference>
<keyword evidence="4" id="KW-0804">Transcription</keyword>
<dbReference type="SUPFAM" id="SSF46785">
    <property type="entry name" value="Winged helix' DNA-binding domain"/>
    <property type="match status" value="1"/>
</dbReference>
<gene>
    <name evidence="6" type="ORF">AS026_25100</name>
</gene>
<evidence type="ECO:0000313" key="7">
    <source>
        <dbReference type="Proteomes" id="UP000068164"/>
    </source>
</evidence>
<comment type="similarity">
    <text evidence="1">Belongs to the LysR transcriptional regulatory family.</text>
</comment>
<dbReference type="Proteomes" id="UP000068164">
    <property type="component" value="Unassembled WGS sequence"/>
</dbReference>
<proteinExistence type="inferred from homology"/>
<dbReference type="EMBL" id="LNCD01000145">
    <property type="protein sequence ID" value="KWV40799.1"/>
    <property type="molecule type" value="Genomic_DNA"/>
</dbReference>
<evidence type="ECO:0000256" key="2">
    <source>
        <dbReference type="ARBA" id="ARBA00023015"/>
    </source>
</evidence>
<comment type="caution">
    <text evidence="6">The sequence shown here is derived from an EMBL/GenBank/DDBJ whole genome shotgun (WGS) entry which is preliminary data.</text>
</comment>
<evidence type="ECO:0000256" key="1">
    <source>
        <dbReference type="ARBA" id="ARBA00009437"/>
    </source>
</evidence>
<dbReference type="GO" id="GO:0043565">
    <property type="term" value="F:sequence-specific DNA binding"/>
    <property type="evidence" value="ECO:0007669"/>
    <property type="project" value="TreeGrafter"/>
</dbReference>
<keyword evidence="2" id="KW-0805">Transcription regulation</keyword>
<dbReference type="RefSeq" id="WP_018856895.1">
    <property type="nucleotide sequence ID" value="NZ_JBBNAS010000669.1"/>
</dbReference>
<reference evidence="6 7" key="1">
    <citation type="submission" date="2015-11" db="EMBL/GenBank/DDBJ databases">
        <title>Draft Genome Sequence of the Strain BR 10423 (Rhizobium sp.) isolated from nodules of Mimosa pudica.</title>
        <authorList>
            <person name="Barauna A.C."/>
            <person name="Zilli J.E."/>
            <person name="Simoes-Araujo J.L."/>
            <person name="Reis V.M."/>
            <person name="James E.K."/>
            <person name="Reis F.B.Jr."/>
            <person name="Rouws L.F."/>
            <person name="Passos S.R."/>
            <person name="Gois S.R."/>
        </authorList>
    </citation>
    <scope>NUCLEOTIDE SEQUENCE [LARGE SCALE GENOMIC DNA]</scope>
    <source>
        <strain evidence="6 7">BR10423</strain>
    </source>
</reference>
<dbReference type="InterPro" id="IPR000847">
    <property type="entry name" value="LysR_HTH_N"/>
</dbReference>
<dbReference type="SUPFAM" id="SSF53850">
    <property type="entry name" value="Periplasmic binding protein-like II"/>
    <property type="match status" value="1"/>
</dbReference>
<dbReference type="GO" id="GO:0006351">
    <property type="term" value="P:DNA-templated transcription"/>
    <property type="evidence" value="ECO:0007669"/>
    <property type="project" value="TreeGrafter"/>
</dbReference>
<dbReference type="InterPro" id="IPR005119">
    <property type="entry name" value="LysR_subst-bd"/>
</dbReference>
<protein>
    <submittedName>
        <fullName evidence="6">Transcriptional regulator</fullName>
    </submittedName>
</protein>
<dbReference type="GO" id="GO:0003700">
    <property type="term" value="F:DNA-binding transcription factor activity"/>
    <property type="evidence" value="ECO:0007669"/>
    <property type="project" value="InterPro"/>
</dbReference>
<dbReference type="Gene3D" id="3.40.190.10">
    <property type="entry name" value="Periplasmic binding protein-like II"/>
    <property type="match status" value="2"/>
</dbReference>
<evidence type="ECO:0000313" key="6">
    <source>
        <dbReference type="EMBL" id="KWV40799.1"/>
    </source>
</evidence>
<dbReference type="PROSITE" id="PS50931">
    <property type="entry name" value="HTH_LYSR"/>
    <property type="match status" value="1"/>
</dbReference>
<keyword evidence="7" id="KW-1185">Reference proteome</keyword>
<dbReference type="PANTHER" id="PTHR30537:SF74">
    <property type="entry name" value="HTH-TYPE TRANSCRIPTIONAL REGULATOR TRPI"/>
    <property type="match status" value="1"/>
</dbReference>
<sequence length="296" mass="32251">MVIMRLPPLKAIRAFEAVYRHGSILGAAAELGVVRGAVRQQISILENYFGEKLFERDGRKLAATAKAALFAEASTAAFATLERAAADFVGGEDRRIRLGVPSAFAIWWLMPRLANMQAELGVVDVDIVPMSVVEPLALHPELDAVIMGAEYRPTAGVTAVKFMEDEFGPVATPDLAERIAGDPARMVEITALVSRSAPTLWQEWFAESGTQAVMFRRKQEFEDLLLVLGAVRSGIGVVLAPRAAIEDDLQRNLLAAPYGFIRRLAGYSLCCRNVDSPKPAFVALRDWLLRSGAATQ</sequence>
<accession>A0A109J1W5</accession>
<dbReference type="InterPro" id="IPR036388">
    <property type="entry name" value="WH-like_DNA-bd_sf"/>
</dbReference>
<evidence type="ECO:0000256" key="4">
    <source>
        <dbReference type="ARBA" id="ARBA00023163"/>
    </source>
</evidence>
<dbReference type="InterPro" id="IPR058163">
    <property type="entry name" value="LysR-type_TF_proteobact-type"/>
</dbReference>
<evidence type="ECO:0000259" key="5">
    <source>
        <dbReference type="PROSITE" id="PS50931"/>
    </source>
</evidence>
<dbReference type="Pfam" id="PF00126">
    <property type="entry name" value="HTH_1"/>
    <property type="match status" value="1"/>
</dbReference>
<dbReference type="Pfam" id="PF03466">
    <property type="entry name" value="LysR_substrate"/>
    <property type="match status" value="1"/>
</dbReference>
<dbReference type="OrthoDB" id="9813056at2"/>
<name>A0A109J1W5_9HYPH</name>
<dbReference type="AlphaFoldDB" id="A0A109J1W5"/>
<dbReference type="InterPro" id="IPR036390">
    <property type="entry name" value="WH_DNA-bd_sf"/>
</dbReference>
<feature type="domain" description="HTH lysR-type" evidence="5">
    <location>
        <begin position="7"/>
        <end position="64"/>
    </location>
</feature>
<keyword evidence="3" id="KW-0238">DNA-binding</keyword>
<organism evidence="6 7">
    <name type="scientific">Rhizobium altiplani</name>
    <dbReference type="NCBI Taxonomy" id="1864509"/>
    <lineage>
        <taxon>Bacteria</taxon>
        <taxon>Pseudomonadati</taxon>
        <taxon>Pseudomonadota</taxon>
        <taxon>Alphaproteobacteria</taxon>
        <taxon>Hyphomicrobiales</taxon>
        <taxon>Rhizobiaceae</taxon>
        <taxon>Rhizobium/Agrobacterium group</taxon>
        <taxon>Rhizobium</taxon>
    </lineage>
</organism>
<dbReference type="PANTHER" id="PTHR30537">
    <property type="entry name" value="HTH-TYPE TRANSCRIPTIONAL REGULATOR"/>
    <property type="match status" value="1"/>
</dbReference>
<evidence type="ECO:0000256" key="3">
    <source>
        <dbReference type="ARBA" id="ARBA00023125"/>
    </source>
</evidence>